<dbReference type="EMBL" id="CP126653">
    <property type="protein sequence ID" value="WJZ89360.1"/>
    <property type="molecule type" value="Genomic_DNA"/>
</dbReference>
<name>A0ABY9C5D7_VITVI</name>
<gene>
    <name evidence="1" type="ORF">VitviT2T_008583</name>
</gene>
<reference evidence="1 2" key="1">
    <citation type="journal article" date="2023" name="Hortic Res">
        <title>The complete reference genome for grapevine (Vitis vinifera L.) genetics and breeding.</title>
        <authorList>
            <person name="Shi X."/>
            <person name="Cao S."/>
            <person name="Wang X."/>
            <person name="Huang S."/>
            <person name="Wang Y."/>
            <person name="Liu Z."/>
            <person name="Liu W."/>
            <person name="Leng X."/>
            <person name="Peng Y."/>
            <person name="Wang N."/>
            <person name="Wang Y."/>
            <person name="Ma Z."/>
            <person name="Xu X."/>
            <person name="Zhang F."/>
            <person name="Xue H."/>
            <person name="Zhong H."/>
            <person name="Wang Y."/>
            <person name="Zhang K."/>
            <person name="Velt A."/>
            <person name="Avia K."/>
            <person name="Holtgrawe D."/>
            <person name="Grimplet J."/>
            <person name="Matus J.T."/>
            <person name="Ware D."/>
            <person name="Wu X."/>
            <person name="Wang H."/>
            <person name="Liu C."/>
            <person name="Fang Y."/>
            <person name="Rustenholz C."/>
            <person name="Cheng Z."/>
            <person name="Xiao H."/>
            <person name="Zhou Y."/>
        </authorList>
    </citation>
    <scope>NUCLEOTIDE SEQUENCE [LARGE SCALE GENOMIC DNA]</scope>
    <source>
        <strain evidence="2">cv. Pinot noir / PN40024</strain>
        <tissue evidence="1">Leaf</tissue>
    </source>
</reference>
<proteinExistence type="predicted"/>
<dbReference type="Proteomes" id="UP001227230">
    <property type="component" value="Chromosome 6"/>
</dbReference>
<keyword evidence="2" id="KW-1185">Reference proteome</keyword>
<accession>A0ABY9C5D7</accession>
<organism evidence="1 2">
    <name type="scientific">Vitis vinifera</name>
    <name type="common">Grape</name>
    <dbReference type="NCBI Taxonomy" id="29760"/>
    <lineage>
        <taxon>Eukaryota</taxon>
        <taxon>Viridiplantae</taxon>
        <taxon>Streptophyta</taxon>
        <taxon>Embryophyta</taxon>
        <taxon>Tracheophyta</taxon>
        <taxon>Spermatophyta</taxon>
        <taxon>Magnoliopsida</taxon>
        <taxon>eudicotyledons</taxon>
        <taxon>Gunneridae</taxon>
        <taxon>Pentapetalae</taxon>
        <taxon>rosids</taxon>
        <taxon>Vitales</taxon>
        <taxon>Vitaceae</taxon>
        <taxon>Viteae</taxon>
        <taxon>Vitis</taxon>
    </lineage>
</organism>
<evidence type="ECO:0000313" key="2">
    <source>
        <dbReference type="Proteomes" id="UP001227230"/>
    </source>
</evidence>
<sequence length="92" mass="8877">MDMAMLDSNGGGGSDVAGTTGGVLGVAEGAEDATSGIGLVEDTVGASALMSVGISTGCGSTGCSGVESLDAQIQLGLLALHHKLSYSSICRE</sequence>
<protein>
    <submittedName>
        <fullName evidence="1">Uncharacterized protein</fullName>
    </submittedName>
</protein>
<evidence type="ECO:0000313" key="1">
    <source>
        <dbReference type="EMBL" id="WJZ89360.1"/>
    </source>
</evidence>